<evidence type="ECO:0000313" key="3">
    <source>
        <dbReference type="Proteomes" id="UP001218188"/>
    </source>
</evidence>
<protein>
    <submittedName>
        <fullName evidence="2">Uncharacterized protein</fullName>
    </submittedName>
</protein>
<dbReference type="EMBL" id="JARJCM010000057">
    <property type="protein sequence ID" value="KAJ7034371.1"/>
    <property type="molecule type" value="Genomic_DNA"/>
</dbReference>
<feature type="region of interest" description="Disordered" evidence="1">
    <location>
        <begin position="107"/>
        <end position="142"/>
    </location>
</feature>
<feature type="region of interest" description="Disordered" evidence="1">
    <location>
        <begin position="752"/>
        <end position="814"/>
    </location>
</feature>
<accession>A0AAD6X4B6</accession>
<gene>
    <name evidence="2" type="ORF">C8F04DRAFT_1348972</name>
</gene>
<feature type="compositionally biased region" description="Low complexity" evidence="1">
    <location>
        <begin position="125"/>
        <end position="136"/>
    </location>
</feature>
<name>A0AAD6X4B6_9AGAR</name>
<keyword evidence="3" id="KW-1185">Reference proteome</keyword>
<feature type="compositionally biased region" description="Polar residues" evidence="1">
    <location>
        <begin position="111"/>
        <end position="124"/>
    </location>
</feature>
<sequence>MRHTACVYLCRALDAVNHAGCDGDGGVFGVQECFEAVQCTHALVPPTATQYRRTSGDHLPLQHAPHVAPQESAPNNPRFVATALHRTEFKSLCFFNARTLLHAPHVAPQESAPTNPSTPRSQHTPFAPSARRPPAFDIADNEEDVHKMSLTERTMRMHAEEEVQQDARRWERGTGNGQLHGGENATRARSLGCAAHTCGAGAPSGDSDRDIHFTIYAHTARRPGLKPLHSSDPSSFWPSTSVPPAAVYSARIRTIIPSTIKQRTPAHTVDYNSAPSLFGDPFASTSVVTRAYIFLTFPSFSPLAPSCFLPSQEQSAPRMHRTLYMCIYARSIFLNVQMEARGGAGSIYSADVGLDGVYAGGWARCASGSGASAPIQLGFISFRAFSYLFLRAHGAKEAAFTSCVRRGVVVWVDQPSLRARMAVCSVDLPPSEVLHGTLRNQPPVPPSFPSGKSSSRLRHRQWLRAARPRPNEHVCLVRTRKSQTEEGGVRLQALDVVRGEYELPKPGTIQDLPEEVWHRAQQHPVSSSPLCFLPPTANSDDDNDVAECVPGSAGVVKERRGEVIEAVVQGVNPICELGKLRTVEGDATIGGGTTSSAHLEFHGVEAIAEHTVEELDLDSILPGFRHAIFDSRAQSWLAITSSSGSSSLRLLLLARLRSRGAARCRVQLMGQVLHELLEELPSAFSAELKLRHHSRKLPSEFEVFKFYRQHPSHGRDGRVSTGVHGLNPCRDHAAEEVQKCWTVRARHPCHETRGTVATGTGGSPKAQAPRRRSQRWRERTVGGAQKKREEMDDEGQDHEGKCKAGGRAARAGRTVLARMKRQNHQWIRKKLEE</sequence>
<reference evidence="2" key="1">
    <citation type="submission" date="2023-03" db="EMBL/GenBank/DDBJ databases">
        <title>Massive genome expansion in bonnet fungi (Mycena s.s.) driven by repeated elements and novel gene families across ecological guilds.</title>
        <authorList>
            <consortium name="Lawrence Berkeley National Laboratory"/>
            <person name="Harder C.B."/>
            <person name="Miyauchi S."/>
            <person name="Viragh M."/>
            <person name="Kuo A."/>
            <person name="Thoen E."/>
            <person name="Andreopoulos B."/>
            <person name="Lu D."/>
            <person name="Skrede I."/>
            <person name="Drula E."/>
            <person name="Henrissat B."/>
            <person name="Morin E."/>
            <person name="Kohler A."/>
            <person name="Barry K."/>
            <person name="LaButti K."/>
            <person name="Morin E."/>
            <person name="Salamov A."/>
            <person name="Lipzen A."/>
            <person name="Mereny Z."/>
            <person name="Hegedus B."/>
            <person name="Baldrian P."/>
            <person name="Stursova M."/>
            <person name="Weitz H."/>
            <person name="Taylor A."/>
            <person name="Grigoriev I.V."/>
            <person name="Nagy L.G."/>
            <person name="Martin F."/>
            <person name="Kauserud H."/>
        </authorList>
    </citation>
    <scope>NUCLEOTIDE SEQUENCE</scope>
    <source>
        <strain evidence="2">CBHHK200</strain>
    </source>
</reference>
<evidence type="ECO:0000256" key="1">
    <source>
        <dbReference type="SAM" id="MobiDB-lite"/>
    </source>
</evidence>
<evidence type="ECO:0000313" key="2">
    <source>
        <dbReference type="EMBL" id="KAJ7034371.1"/>
    </source>
</evidence>
<feature type="region of interest" description="Disordered" evidence="1">
    <location>
        <begin position="436"/>
        <end position="455"/>
    </location>
</feature>
<feature type="compositionally biased region" description="Basic and acidic residues" evidence="1">
    <location>
        <begin position="775"/>
        <end position="790"/>
    </location>
</feature>
<proteinExistence type="predicted"/>
<comment type="caution">
    <text evidence="2">The sequence shown here is derived from an EMBL/GenBank/DDBJ whole genome shotgun (WGS) entry which is preliminary data.</text>
</comment>
<organism evidence="2 3">
    <name type="scientific">Mycena alexandri</name>
    <dbReference type="NCBI Taxonomy" id="1745969"/>
    <lineage>
        <taxon>Eukaryota</taxon>
        <taxon>Fungi</taxon>
        <taxon>Dikarya</taxon>
        <taxon>Basidiomycota</taxon>
        <taxon>Agaricomycotina</taxon>
        <taxon>Agaricomycetes</taxon>
        <taxon>Agaricomycetidae</taxon>
        <taxon>Agaricales</taxon>
        <taxon>Marasmiineae</taxon>
        <taxon>Mycenaceae</taxon>
        <taxon>Mycena</taxon>
    </lineage>
</organism>
<dbReference type="AlphaFoldDB" id="A0AAD6X4B6"/>
<dbReference type="Proteomes" id="UP001218188">
    <property type="component" value="Unassembled WGS sequence"/>
</dbReference>